<evidence type="ECO:0000256" key="5">
    <source>
        <dbReference type="ARBA" id="ARBA00023242"/>
    </source>
</evidence>
<dbReference type="CDD" id="cd11372">
    <property type="entry name" value="RNase_PH_RRP46"/>
    <property type="match status" value="1"/>
</dbReference>
<keyword evidence="3" id="KW-0698">rRNA processing</keyword>
<dbReference type="GO" id="GO:0003723">
    <property type="term" value="F:RNA binding"/>
    <property type="evidence" value="ECO:0007669"/>
    <property type="project" value="TreeGrafter"/>
</dbReference>
<feature type="domain" description="Exoribonuclease phosphorolytic" evidence="6">
    <location>
        <begin position="58"/>
        <end position="119"/>
    </location>
</feature>
<reference evidence="8" key="2">
    <citation type="submission" date="2017-10" db="EMBL/GenBank/DDBJ databases">
        <title>Ladona fulva Genome sequencing and assembly.</title>
        <authorList>
            <person name="Murali S."/>
            <person name="Richards S."/>
            <person name="Bandaranaike D."/>
            <person name="Bellair M."/>
            <person name="Blankenburg K."/>
            <person name="Chao H."/>
            <person name="Dinh H."/>
            <person name="Doddapaneni H."/>
            <person name="Dugan-Rocha S."/>
            <person name="Elkadiri S."/>
            <person name="Gnanaolivu R."/>
            <person name="Hernandez B."/>
            <person name="Skinner E."/>
            <person name="Javaid M."/>
            <person name="Lee S."/>
            <person name="Li M."/>
            <person name="Ming W."/>
            <person name="Munidasa M."/>
            <person name="Muniz J."/>
            <person name="Nguyen L."/>
            <person name="Hughes D."/>
            <person name="Osuji N."/>
            <person name="Pu L.-L."/>
            <person name="Puazo M."/>
            <person name="Qu C."/>
            <person name="Quiroz J."/>
            <person name="Raj R."/>
            <person name="Weissenberger G."/>
            <person name="Xin Y."/>
            <person name="Zou X."/>
            <person name="Han Y."/>
            <person name="Worley K."/>
            <person name="Muzny D."/>
            <person name="Gibbs R."/>
        </authorList>
    </citation>
    <scope>NUCLEOTIDE SEQUENCE</scope>
    <source>
        <strain evidence="8">Sampled in the wild</strain>
    </source>
</reference>
<dbReference type="InterPro" id="IPR020568">
    <property type="entry name" value="Ribosomal_Su5_D2-typ_SF"/>
</dbReference>
<dbReference type="Pfam" id="PF01138">
    <property type="entry name" value="RNase_PH"/>
    <property type="match status" value="1"/>
</dbReference>
<proteinExistence type="inferred from homology"/>
<keyword evidence="9" id="KW-1185">Reference proteome</keyword>
<gene>
    <name evidence="8" type="ORF">J437_LFUL013449</name>
</gene>
<evidence type="ECO:0000256" key="1">
    <source>
        <dbReference type="ARBA" id="ARBA00004123"/>
    </source>
</evidence>
<reference evidence="8" key="1">
    <citation type="submission" date="2013-04" db="EMBL/GenBank/DDBJ databases">
        <authorList>
            <person name="Qu J."/>
            <person name="Murali S.C."/>
            <person name="Bandaranaike D."/>
            <person name="Bellair M."/>
            <person name="Blankenburg K."/>
            <person name="Chao H."/>
            <person name="Dinh H."/>
            <person name="Doddapaneni H."/>
            <person name="Downs B."/>
            <person name="Dugan-Rocha S."/>
            <person name="Elkadiri S."/>
            <person name="Gnanaolivu R.D."/>
            <person name="Hernandez B."/>
            <person name="Javaid M."/>
            <person name="Jayaseelan J.C."/>
            <person name="Lee S."/>
            <person name="Li M."/>
            <person name="Ming W."/>
            <person name="Munidasa M."/>
            <person name="Muniz J."/>
            <person name="Nguyen L."/>
            <person name="Ongeri F."/>
            <person name="Osuji N."/>
            <person name="Pu L.-L."/>
            <person name="Puazo M."/>
            <person name="Qu C."/>
            <person name="Quiroz J."/>
            <person name="Raj R."/>
            <person name="Weissenberger G."/>
            <person name="Xin Y."/>
            <person name="Zou X."/>
            <person name="Han Y."/>
            <person name="Richards S."/>
            <person name="Worley K."/>
            <person name="Muzny D."/>
            <person name="Gibbs R."/>
        </authorList>
    </citation>
    <scope>NUCLEOTIDE SEQUENCE</scope>
    <source>
        <strain evidence="8">Sampled in the wild</strain>
    </source>
</reference>
<organism evidence="8 9">
    <name type="scientific">Ladona fulva</name>
    <name type="common">Scarce chaser dragonfly</name>
    <name type="synonym">Libellula fulva</name>
    <dbReference type="NCBI Taxonomy" id="123851"/>
    <lineage>
        <taxon>Eukaryota</taxon>
        <taxon>Metazoa</taxon>
        <taxon>Ecdysozoa</taxon>
        <taxon>Arthropoda</taxon>
        <taxon>Hexapoda</taxon>
        <taxon>Insecta</taxon>
        <taxon>Pterygota</taxon>
        <taxon>Palaeoptera</taxon>
        <taxon>Odonata</taxon>
        <taxon>Epiprocta</taxon>
        <taxon>Anisoptera</taxon>
        <taxon>Libelluloidea</taxon>
        <taxon>Libellulidae</taxon>
        <taxon>Ladona</taxon>
    </lineage>
</organism>
<comment type="caution">
    <text evidence="8">The sequence shown here is derived from an EMBL/GenBank/DDBJ whole genome shotgun (WGS) entry which is preliminary data.</text>
</comment>
<dbReference type="Pfam" id="PF03725">
    <property type="entry name" value="RNase_PH_C"/>
    <property type="match status" value="1"/>
</dbReference>
<dbReference type="GO" id="GO:0005730">
    <property type="term" value="C:nucleolus"/>
    <property type="evidence" value="ECO:0007669"/>
    <property type="project" value="TreeGrafter"/>
</dbReference>
<dbReference type="AlphaFoldDB" id="A0A8K0KKX1"/>
<protein>
    <submittedName>
        <fullName evidence="8">Uncharacterized protein</fullName>
    </submittedName>
</protein>
<dbReference type="SUPFAM" id="SSF55666">
    <property type="entry name" value="Ribonuclease PH domain 2-like"/>
    <property type="match status" value="1"/>
</dbReference>
<feature type="domain" description="Exoribonuclease phosphorolytic" evidence="7">
    <location>
        <begin position="124"/>
        <end position="187"/>
    </location>
</feature>
<keyword evidence="4" id="KW-0271">Exosome</keyword>
<dbReference type="GO" id="GO:0034475">
    <property type="term" value="P:U4 snRNA 3'-end processing"/>
    <property type="evidence" value="ECO:0007669"/>
    <property type="project" value="TreeGrafter"/>
</dbReference>
<evidence type="ECO:0000259" key="7">
    <source>
        <dbReference type="Pfam" id="PF03725"/>
    </source>
</evidence>
<dbReference type="EMBL" id="KZ308994">
    <property type="protein sequence ID" value="KAG8236183.1"/>
    <property type="molecule type" value="Genomic_DNA"/>
</dbReference>
<dbReference type="Proteomes" id="UP000792457">
    <property type="component" value="Unassembled WGS sequence"/>
</dbReference>
<dbReference type="PANTHER" id="PTHR11953:SF1">
    <property type="entry name" value="EXOSOME COMPLEX COMPONENT RRP46"/>
    <property type="match status" value="1"/>
</dbReference>
<dbReference type="Gene3D" id="3.30.230.70">
    <property type="entry name" value="GHMP Kinase, N-terminal domain"/>
    <property type="match status" value="1"/>
</dbReference>
<dbReference type="PANTHER" id="PTHR11953">
    <property type="entry name" value="EXOSOME COMPLEX COMPONENT"/>
    <property type="match status" value="1"/>
</dbReference>
<dbReference type="GO" id="GO:0071028">
    <property type="term" value="P:nuclear mRNA surveillance"/>
    <property type="evidence" value="ECO:0007669"/>
    <property type="project" value="TreeGrafter"/>
</dbReference>
<keyword evidence="5" id="KW-0539">Nucleus</keyword>
<dbReference type="InterPro" id="IPR001247">
    <property type="entry name" value="ExoRNase_PH_dom1"/>
</dbReference>
<comment type="similarity">
    <text evidence="2">Belongs to the RNase PH family.</text>
</comment>
<dbReference type="InterPro" id="IPR027408">
    <property type="entry name" value="PNPase/RNase_PH_dom_sf"/>
</dbReference>
<dbReference type="GO" id="GO:0071051">
    <property type="term" value="P:poly(A)-dependent snoRNA 3'-end processing"/>
    <property type="evidence" value="ECO:0007669"/>
    <property type="project" value="TreeGrafter"/>
</dbReference>
<dbReference type="GO" id="GO:0000176">
    <property type="term" value="C:nuclear exosome (RNase complex)"/>
    <property type="evidence" value="ECO:0007669"/>
    <property type="project" value="TreeGrafter"/>
</dbReference>
<dbReference type="GO" id="GO:0006364">
    <property type="term" value="P:rRNA processing"/>
    <property type="evidence" value="ECO:0007669"/>
    <property type="project" value="UniProtKB-KW"/>
</dbReference>
<evidence type="ECO:0000256" key="2">
    <source>
        <dbReference type="ARBA" id="ARBA00006678"/>
    </source>
</evidence>
<evidence type="ECO:0000313" key="8">
    <source>
        <dbReference type="EMBL" id="KAG8236183.1"/>
    </source>
</evidence>
<evidence type="ECO:0000256" key="4">
    <source>
        <dbReference type="ARBA" id="ARBA00022835"/>
    </source>
</evidence>
<comment type="subcellular location">
    <subcellularLocation>
        <location evidence="1">Nucleus</location>
    </subcellularLocation>
</comment>
<dbReference type="GO" id="GO:0016075">
    <property type="term" value="P:rRNA catabolic process"/>
    <property type="evidence" value="ECO:0007669"/>
    <property type="project" value="TreeGrafter"/>
</dbReference>
<dbReference type="InterPro" id="IPR050080">
    <property type="entry name" value="RNase_PH"/>
</dbReference>
<sequence>MAAMAEDQHVLRKMFCEFDVLSCPDGSAMKYRNRSCLRPNKLIIDKACVEAVYRPKVGQPRVADKTKEKMIGNTCSSAILSTLYPRTSVSIILQEMQNSGGLMACAINAAYLALIRSGIAMKFLVAAVTCGITKDDKVILDPDLNKVKDCHTELMFAFDSIDFNIVAVDSSGQYTEEQYQKALSLCKEASNEIFDFYRNLVKKYACCI</sequence>
<evidence type="ECO:0000259" key="6">
    <source>
        <dbReference type="Pfam" id="PF01138"/>
    </source>
</evidence>
<evidence type="ECO:0000313" key="9">
    <source>
        <dbReference type="Proteomes" id="UP000792457"/>
    </source>
</evidence>
<evidence type="ECO:0000256" key="3">
    <source>
        <dbReference type="ARBA" id="ARBA00022552"/>
    </source>
</evidence>
<name>A0A8K0KKX1_LADFU</name>
<dbReference type="SUPFAM" id="SSF54211">
    <property type="entry name" value="Ribosomal protein S5 domain 2-like"/>
    <property type="match status" value="1"/>
</dbReference>
<dbReference type="InterPro" id="IPR015847">
    <property type="entry name" value="ExoRNase_PH_dom2"/>
</dbReference>
<dbReference type="InterPro" id="IPR036345">
    <property type="entry name" value="ExoRNase_PH_dom2_sf"/>
</dbReference>
<dbReference type="OrthoDB" id="27298at2759"/>
<dbReference type="GO" id="GO:0000177">
    <property type="term" value="C:cytoplasmic exosome (RNase complex)"/>
    <property type="evidence" value="ECO:0007669"/>
    <property type="project" value="TreeGrafter"/>
</dbReference>
<accession>A0A8K0KKX1</accession>